<evidence type="ECO:0000256" key="4">
    <source>
        <dbReference type="ARBA" id="ARBA00022962"/>
    </source>
</evidence>
<dbReference type="InterPro" id="IPR017932">
    <property type="entry name" value="GATase_2_dom"/>
</dbReference>
<dbReference type="InterPro" id="IPR017535">
    <property type="entry name" value="Asparagine_synth"/>
</dbReference>
<protein>
    <submittedName>
        <fullName evidence="6">Asparagine synthetase [glutamine-hydrolyzing]</fullName>
        <ecNumber evidence="6">6.3.5.4</ecNumber>
    </submittedName>
</protein>
<evidence type="ECO:0000313" key="6">
    <source>
        <dbReference type="EMBL" id="VAW93126.1"/>
    </source>
</evidence>
<dbReference type="GO" id="GO:0005524">
    <property type="term" value="F:ATP binding"/>
    <property type="evidence" value="ECO:0007669"/>
    <property type="project" value="UniProtKB-KW"/>
</dbReference>
<dbReference type="InterPro" id="IPR033738">
    <property type="entry name" value="AsnB_N"/>
</dbReference>
<dbReference type="Gene3D" id="3.40.50.620">
    <property type="entry name" value="HUPs"/>
    <property type="match status" value="1"/>
</dbReference>
<evidence type="ECO:0000256" key="2">
    <source>
        <dbReference type="ARBA" id="ARBA00022741"/>
    </source>
</evidence>
<dbReference type="PROSITE" id="PS51278">
    <property type="entry name" value="GATASE_TYPE_2"/>
    <property type="match status" value="1"/>
</dbReference>
<dbReference type="Pfam" id="PF00733">
    <property type="entry name" value="Asn_synthase"/>
    <property type="match status" value="1"/>
</dbReference>
<evidence type="ECO:0000259" key="5">
    <source>
        <dbReference type="PROSITE" id="PS51278"/>
    </source>
</evidence>
<sequence length="595" mass="68166">MCGICGEVRFDEQPVQQNILQAMLSKLERRGPDAEGLWLKNNIAFAHRRLSVIDLSADSNQPMVDEELQLTLVFNGAIYNYPELRAQFIKEGYKFKSHGDTEVILKAYHKWGEHCPEYLHGMFAFAIWDWKKQSLFLARDRMGIKPLYYSFTNNQLRFASNIQALLASNKIDKAIDTSINPVGLHNQFTLHAVIPAPNTILNGIQKLEPSTTLTIKNKTDYKTQRYWQYDATRPDTEMSENEWVDAIHNSLREAVRKRLDVADVPVGVLLSGGLDSSLLVGLLAEAGVKDIRTFSIGFEDQPEEKGSEFEFSDAVVERYQTQHQKIQIPNAEVLKRLPEAVQAMSEPMVGQDAVAFYLLSEQVSKHVKVVQSGQGADEVFAGYFWFPRIQQDDLTQGVERFAKYYFDRDHAEFLETVSEDYRGDDYTSKIIQDLLARPQADTFIDRVLHMDVNTLVVDDPVKRVDNMTMAFGLEARVPFLDHHLVELAAKMPPEMKLQSGGKHILKKIARGIVPDSVIDRPKGYFPMPALKYVRGEFLEFMQDILNSSACLNRGIYNRTYVDKLLKKPDEYFTRLQGSKLWHLALLEYWLQMHVD</sequence>
<dbReference type="EC" id="6.3.5.4" evidence="6"/>
<dbReference type="GO" id="GO:0005829">
    <property type="term" value="C:cytosol"/>
    <property type="evidence" value="ECO:0007669"/>
    <property type="project" value="TreeGrafter"/>
</dbReference>
<gene>
    <name evidence="6" type="ORF">MNBD_GAMMA23-2084</name>
</gene>
<proteinExistence type="inferred from homology"/>
<dbReference type="PANTHER" id="PTHR43284:SF1">
    <property type="entry name" value="ASPARAGINE SYNTHETASE"/>
    <property type="match status" value="1"/>
</dbReference>
<keyword evidence="2" id="KW-0547">Nucleotide-binding</keyword>
<dbReference type="SUPFAM" id="SSF56235">
    <property type="entry name" value="N-terminal nucleophile aminohydrolases (Ntn hydrolases)"/>
    <property type="match status" value="1"/>
</dbReference>
<keyword evidence="6" id="KW-0436">Ligase</keyword>
<dbReference type="InterPro" id="IPR006426">
    <property type="entry name" value="Asn_synth_AEB"/>
</dbReference>
<comment type="similarity">
    <text evidence="1">Belongs to the asparagine synthetase family.</text>
</comment>
<dbReference type="InterPro" id="IPR051786">
    <property type="entry name" value="ASN_synthetase/amidase"/>
</dbReference>
<feature type="domain" description="Glutamine amidotransferase type-2" evidence="5">
    <location>
        <begin position="2"/>
        <end position="218"/>
    </location>
</feature>
<dbReference type="AlphaFoldDB" id="A0A3B1AKD6"/>
<dbReference type="NCBIfam" id="TIGR01536">
    <property type="entry name" value="asn_synth_AEB"/>
    <property type="match status" value="1"/>
</dbReference>
<dbReference type="InterPro" id="IPR014729">
    <property type="entry name" value="Rossmann-like_a/b/a_fold"/>
</dbReference>
<dbReference type="Gene3D" id="3.60.20.10">
    <property type="entry name" value="Glutamine Phosphoribosylpyrophosphate, subunit 1, domain 1"/>
    <property type="match status" value="1"/>
</dbReference>
<accession>A0A3B1AKD6</accession>
<organism evidence="6">
    <name type="scientific">hydrothermal vent metagenome</name>
    <dbReference type="NCBI Taxonomy" id="652676"/>
    <lineage>
        <taxon>unclassified sequences</taxon>
        <taxon>metagenomes</taxon>
        <taxon>ecological metagenomes</taxon>
    </lineage>
</organism>
<dbReference type="GO" id="GO:0006529">
    <property type="term" value="P:asparagine biosynthetic process"/>
    <property type="evidence" value="ECO:0007669"/>
    <property type="project" value="InterPro"/>
</dbReference>
<dbReference type="Pfam" id="PF13537">
    <property type="entry name" value="GATase_7"/>
    <property type="match status" value="1"/>
</dbReference>
<dbReference type="PIRSF" id="PIRSF001589">
    <property type="entry name" value="Asn_synthetase_glu-h"/>
    <property type="match status" value="1"/>
</dbReference>
<dbReference type="CDD" id="cd01991">
    <property type="entry name" value="Asn_synthase_B_C"/>
    <property type="match status" value="1"/>
</dbReference>
<dbReference type="InterPro" id="IPR029055">
    <property type="entry name" value="Ntn_hydrolases_N"/>
</dbReference>
<reference evidence="6" key="1">
    <citation type="submission" date="2018-06" db="EMBL/GenBank/DDBJ databases">
        <authorList>
            <person name="Zhirakovskaya E."/>
        </authorList>
    </citation>
    <scope>NUCLEOTIDE SEQUENCE</scope>
</reference>
<evidence type="ECO:0000256" key="1">
    <source>
        <dbReference type="ARBA" id="ARBA00005752"/>
    </source>
</evidence>
<dbReference type="SUPFAM" id="SSF52402">
    <property type="entry name" value="Adenine nucleotide alpha hydrolases-like"/>
    <property type="match status" value="1"/>
</dbReference>
<dbReference type="GO" id="GO:0004066">
    <property type="term" value="F:asparagine synthase (glutamine-hydrolyzing) activity"/>
    <property type="evidence" value="ECO:0007669"/>
    <property type="project" value="UniProtKB-EC"/>
</dbReference>
<dbReference type="InterPro" id="IPR001962">
    <property type="entry name" value="Asn_synthase"/>
</dbReference>
<dbReference type="EMBL" id="UOFT01000031">
    <property type="protein sequence ID" value="VAW93126.1"/>
    <property type="molecule type" value="Genomic_DNA"/>
</dbReference>
<dbReference type="PANTHER" id="PTHR43284">
    <property type="entry name" value="ASPARAGINE SYNTHETASE (GLUTAMINE-HYDROLYZING)"/>
    <property type="match status" value="1"/>
</dbReference>
<name>A0A3B1AKD6_9ZZZZ</name>
<evidence type="ECO:0000256" key="3">
    <source>
        <dbReference type="ARBA" id="ARBA00022840"/>
    </source>
</evidence>
<keyword evidence="3" id="KW-0067">ATP-binding</keyword>
<dbReference type="CDD" id="cd00712">
    <property type="entry name" value="AsnB"/>
    <property type="match status" value="1"/>
</dbReference>
<dbReference type="NCBIfam" id="TIGR03104">
    <property type="entry name" value="trio_amidotrans"/>
    <property type="match status" value="1"/>
</dbReference>
<keyword evidence="4" id="KW-0315">Glutamine amidotransferase</keyword>